<evidence type="ECO:0000313" key="2">
    <source>
        <dbReference type="Proteomes" id="UP000887578"/>
    </source>
</evidence>
<evidence type="ECO:0000313" key="3">
    <source>
        <dbReference type="WBParaSite" id="PDA_v2.g20298.t1"/>
    </source>
</evidence>
<dbReference type="Proteomes" id="UP000887578">
    <property type="component" value="Unplaced"/>
</dbReference>
<feature type="compositionally biased region" description="Low complexity" evidence="1">
    <location>
        <begin position="140"/>
        <end position="152"/>
    </location>
</feature>
<dbReference type="AlphaFoldDB" id="A0A914PQB9"/>
<keyword evidence="2" id="KW-1185">Reference proteome</keyword>
<name>A0A914PQB9_9BILA</name>
<feature type="region of interest" description="Disordered" evidence="1">
    <location>
        <begin position="57"/>
        <end position="159"/>
    </location>
</feature>
<dbReference type="WBParaSite" id="PDA_v2.g20298.t1">
    <property type="protein sequence ID" value="PDA_v2.g20298.t1"/>
    <property type="gene ID" value="PDA_v2.g20298"/>
</dbReference>
<evidence type="ECO:0000256" key="1">
    <source>
        <dbReference type="SAM" id="MobiDB-lite"/>
    </source>
</evidence>
<protein>
    <submittedName>
        <fullName evidence="3">Uncharacterized protein</fullName>
    </submittedName>
</protein>
<proteinExistence type="predicted"/>
<organism evidence="2 3">
    <name type="scientific">Panagrolaimus davidi</name>
    <dbReference type="NCBI Taxonomy" id="227884"/>
    <lineage>
        <taxon>Eukaryota</taxon>
        <taxon>Metazoa</taxon>
        <taxon>Ecdysozoa</taxon>
        <taxon>Nematoda</taxon>
        <taxon>Chromadorea</taxon>
        <taxon>Rhabditida</taxon>
        <taxon>Tylenchina</taxon>
        <taxon>Panagrolaimomorpha</taxon>
        <taxon>Panagrolaimoidea</taxon>
        <taxon>Panagrolaimidae</taxon>
        <taxon>Panagrolaimus</taxon>
    </lineage>
</organism>
<sequence>MNFDSSNSDTATASSSTSSETFIYESLNANEVPVLYRSNMILRQEIPRVGVVEIKHYPTGRGPIESPTKAVESPPKPAENTRKRHLPTPSTTPMKLRKRVSPHKTPVNPGRNLNEHSASSSASSSKRSTRRNLTEKFGISSASAVQHSTSSSSKKDSCK</sequence>
<reference evidence="3" key="1">
    <citation type="submission" date="2022-11" db="UniProtKB">
        <authorList>
            <consortium name="WormBaseParasite"/>
        </authorList>
    </citation>
    <scope>IDENTIFICATION</scope>
</reference>
<accession>A0A914PQB9</accession>